<sequence length="358" mass="40996">MLRFTETEKGNAVLNYNCYQYTKKRENKKSNQWRCRDRNCSSTISLCSQDLSIIKNETTHTCAQDTNKFIVDTIIGRMQKRAREETATIPKIYSQEIVKARVENPGLPTGSLFPTLSNIDASLYRRRAINYPKLPTTINEISLNGSWKLDKNGDDFLLVDETYETDRLMIFGSQWSICFLASCSLWHSDGTFTVRPLLFQQLYIIFGFNNGYMIPCAYSLTTKKNAIVYSKILIHLIELGKKFNVTMNPERLTCDFEQATISSFNDVSPNIKINGCFVHYAQSLWRKIQEIGMSRYFLQKKDNDNISDVKRKQADHGFLGAIGLALIPADIVESTWVDIIDLHTPDYAGAVTFNDYLV</sequence>
<evidence type="ECO:0000313" key="7">
    <source>
        <dbReference type="EMBL" id="CAF4302042.1"/>
    </source>
</evidence>
<evidence type="ECO:0000259" key="5">
    <source>
        <dbReference type="Pfam" id="PF10551"/>
    </source>
</evidence>
<dbReference type="InterPro" id="IPR018289">
    <property type="entry name" value="MULE_transposase_dom"/>
</dbReference>
<gene>
    <name evidence="6" type="ORF">OVA965_LOCUS37522</name>
    <name evidence="7" type="ORF">TMI583_LOCUS38608</name>
</gene>
<dbReference type="GO" id="GO:0008270">
    <property type="term" value="F:zinc ion binding"/>
    <property type="evidence" value="ECO:0007669"/>
    <property type="project" value="UniProtKB-KW"/>
</dbReference>
<dbReference type="InterPro" id="IPR007588">
    <property type="entry name" value="Znf_FLYWCH"/>
</dbReference>
<keyword evidence="3" id="KW-0862">Zinc</keyword>
<evidence type="ECO:0000256" key="3">
    <source>
        <dbReference type="ARBA" id="ARBA00022833"/>
    </source>
</evidence>
<dbReference type="Gene3D" id="2.20.25.240">
    <property type="match status" value="1"/>
</dbReference>
<protein>
    <recommendedName>
        <fullName evidence="9">MULE transposase domain-containing protein</fullName>
    </recommendedName>
</protein>
<evidence type="ECO:0000256" key="1">
    <source>
        <dbReference type="ARBA" id="ARBA00022723"/>
    </source>
</evidence>
<dbReference type="Pfam" id="PF04500">
    <property type="entry name" value="FLYWCH"/>
    <property type="match status" value="1"/>
</dbReference>
<dbReference type="EMBL" id="CAJOBA010057659">
    <property type="protein sequence ID" value="CAF4302042.1"/>
    <property type="molecule type" value="Genomic_DNA"/>
</dbReference>
<dbReference type="Proteomes" id="UP000682733">
    <property type="component" value="Unassembled WGS sequence"/>
</dbReference>
<keyword evidence="2" id="KW-0863">Zinc-finger</keyword>
<comment type="caution">
    <text evidence="6">The sequence shown here is derived from an EMBL/GenBank/DDBJ whole genome shotgun (WGS) entry which is preliminary data.</text>
</comment>
<evidence type="ECO:0000259" key="4">
    <source>
        <dbReference type="Pfam" id="PF04500"/>
    </source>
</evidence>
<evidence type="ECO:0000313" key="6">
    <source>
        <dbReference type="EMBL" id="CAF1514608.1"/>
    </source>
</evidence>
<name>A0A8S2FMK9_9BILA</name>
<evidence type="ECO:0000256" key="2">
    <source>
        <dbReference type="ARBA" id="ARBA00022771"/>
    </source>
</evidence>
<evidence type="ECO:0008006" key="9">
    <source>
        <dbReference type="Google" id="ProtNLM"/>
    </source>
</evidence>
<keyword evidence="1" id="KW-0479">Metal-binding</keyword>
<feature type="non-terminal residue" evidence="6">
    <location>
        <position position="1"/>
    </location>
</feature>
<feature type="domain" description="FLYWCH-type" evidence="4">
    <location>
        <begin position="4"/>
        <end position="60"/>
    </location>
</feature>
<reference evidence="6" key="1">
    <citation type="submission" date="2021-02" db="EMBL/GenBank/DDBJ databases">
        <authorList>
            <person name="Nowell W R."/>
        </authorList>
    </citation>
    <scope>NUCLEOTIDE SEQUENCE</scope>
</reference>
<proteinExistence type="predicted"/>
<accession>A0A8S2FMK9</accession>
<dbReference type="EMBL" id="CAJNOK010035568">
    <property type="protein sequence ID" value="CAF1514608.1"/>
    <property type="molecule type" value="Genomic_DNA"/>
</dbReference>
<dbReference type="AlphaFoldDB" id="A0A8S2FMK9"/>
<dbReference type="Proteomes" id="UP000677228">
    <property type="component" value="Unassembled WGS sequence"/>
</dbReference>
<evidence type="ECO:0000313" key="8">
    <source>
        <dbReference type="Proteomes" id="UP000677228"/>
    </source>
</evidence>
<organism evidence="6 8">
    <name type="scientific">Didymodactylos carnosus</name>
    <dbReference type="NCBI Taxonomy" id="1234261"/>
    <lineage>
        <taxon>Eukaryota</taxon>
        <taxon>Metazoa</taxon>
        <taxon>Spiralia</taxon>
        <taxon>Gnathifera</taxon>
        <taxon>Rotifera</taxon>
        <taxon>Eurotatoria</taxon>
        <taxon>Bdelloidea</taxon>
        <taxon>Philodinida</taxon>
        <taxon>Philodinidae</taxon>
        <taxon>Didymodactylos</taxon>
    </lineage>
</organism>
<dbReference type="Pfam" id="PF10551">
    <property type="entry name" value="MULE"/>
    <property type="match status" value="1"/>
</dbReference>
<feature type="domain" description="MULE transposase" evidence="5">
    <location>
        <begin position="186"/>
        <end position="282"/>
    </location>
</feature>